<comment type="caution">
    <text evidence="1">The sequence shown here is derived from an EMBL/GenBank/DDBJ whole genome shotgun (WGS) entry which is preliminary data.</text>
</comment>
<dbReference type="EMBL" id="BBWV01000003">
    <property type="protein sequence ID" value="GAO44506.1"/>
    <property type="molecule type" value="Genomic_DNA"/>
</dbReference>
<organism evidence="1 2">
    <name type="scientific">Flavihumibacter petaseus NBRC 106054</name>
    <dbReference type="NCBI Taxonomy" id="1220578"/>
    <lineage>
        <taxon>Bacteria</taxon>
        <taxon>Pseudomonadati</taxon>
        <taxon>Bacteroidota</taxon>
        <taxon>Chitinophagia</taxon>
        <taxon>Chitinophagales</taxon>
        <taxon>Chitinophagaceae</taxon>
        <taxon>Flavihumibacter</taxon>
    </lineage>
</organism>
<dbReference type="Pfam" id="PF14520">
    <property type="entry name" value="HHH_5"/>
    <property type="match status" value="1"/>
</dbReference>
<evidence type="ECO:0000313" key="2">
    <source>
        <dbReference type="Proteomes" id="UP000033121"/>
    </source>
</evidence>
<name>A0A0E9N4C0_9BACT</name>
<sequence length="59" mass="6200">MAKLSAPARRALENAGITTLEALSAWSAEKLLALHGIGPSTIPRLEAAFSEAGLKWVGR</sequence>
<proteinExistence type="predicted"/>
<evidence type="ECO:0000313" key="1">
    <source>
        <dbReference type="EMBL" id="GAO44506.1"/>
    </source>
</evidence>
<dbReference type="AlphaFoldDB" id="A0A0E9N4C0"/>
<dbReference type="SUPFAM" id="SSF47789">
    <property type="entry name" value="C-terminal domain of RNA polymerase alpha subunit"/>
    <property type="match status" value="1"/>
</dbReference>
<protein>
    <recommendedName>
        <fullName evidence="3">DNA-binding protein</fullName>
    </recommendedName>
</protein>
<dbReference type="Proteomes" id="UP000033121">
    <property type="component" value="Unassembled WGS sequence"/>
</dbReference>
<dbReference type="STRING" id="1220578.FPE01S_03_05430"/>
<gene>
    <name evidence="1" type="ORF">FPE01S_03_05430</name>
</gene>
<dbReference type="Gene3D" id="1.10.150.20">
    <property type="entry name" value="5' to 3' exonuclease, C-terminal subdomain"/>
    <property type="match status" value="1"/>
</dbReference>
<accession>A0A0E9N4C0</accession>
<reference evidence="1 2" key="1">
    <citation type="submission" date="2015-04" db="EMBL/GenBank/DDBJ databases">
        <title>Whole genome shotgun sequence of Flavihumibacter petaseus NBRC 106054.</title>
        <authorList>
            <person name="Miyazawa S."/>
            <person name="Hosoyama A."/>
            <person name="Hashimoto M."/>
            <person name="Noguchi M."/>
            <person name="Tsuchikane K."/>
            <person name="Ohji S."/>
            <person name="Yamazoe A."/>
            <person name="Ichikawa N."/>
            <person name="Kimura A."/>
            <person name="Fujita N."/>
        </authorList>
    </citation>
    <scope>NUCLEOTIDE SEQUENCE [LARGE SCALE GENOMIC DNA]</scope>
    <source>
        <strain evidence="1 2">NBRC 106054</strain>
    </source>
</reference>
<keyword evidence="2" id="KW-1185">Reference proteome</keyword>
<evidence type="ECO:0008006" key="3">
    <source>
        <dbReference type="Google" id="ProtNLM"/>
    </source>
</evidence>